<accession>A0A8I1W8P0</accession>
<dbReference type="AlphaFoldDB" id="A0A8I1W8P0"/>
<proteinExistence type="predicted"/>
<comment type="caution">
    <text evidence="1">The sequence shown here is derived from an EMBL/GenBank/DDBJ whole genome shotgun (WGS) entry which is preliminary data.</text>
</comment>
<evidence type="ECO:0000313" key="2">
    <source>
        <dbReference type="Proteomes" id="UP000664658"/>
    </source>
</evidence>
<dbReference type="Proteomes" id="UP000664658">
    <property type="component" value="Unassembled WGS sequence"/>
</dbReference>
<protein>
    <submittedName>
        <fullName evidence="1">Uncharacterized protein</fullName>
    </submittedName>
</protein>
<reference evidence="1" key="1">
    <citation type="submission" date="2021-03" db="EMBL/GenBank/DDBJ databases">
        <title>Plesiomonas shigelloides zfcc0051, isolated from zebrafish feces.</title>
        <authorList>
            <person name="Vanderhoek Z."/>
            <person name="Gaulke C."/>
        </authorList>
    </citation>
    <scope>NUCLEOTIDE SEQUENCE</scope>
    <source>
        <strain evidence="1">Zfcc0051</strain>
    </source>
</reference>
<organism evidence="1 2">
    <name type="scientific">Plesiomonas shigelloides</name>
    <name type="common">Aeromonas shigelloides</name>
    <dbReference type="NCBI Taxonomy" id="703"/>
    <lineage>
        <taxon>Bacteria</taxon>
        <taxon>Pseudomonadati</taxon>
        <taxon>Pseudomonadota</taxon>
        <taxon>Gammaproteobacteria</taxon>
        <taxon>Enterobacterales</taxon>
        <taxon>Enterobacteriaceae</taxon>
        <taxon>Plesiomonas</taxon>
    </lineage>
</organism>
<dbReference type="RefSeq" id="WP_207542547.1">
    <property type="nucleotide sequence ID" value="NZ_JAFNAA010000018.1"/>
</dbReference>
<dbReference type="EMBL" id="JAFNAA010000018">
    <property type="protein sequence ID" value="MBO1109413.1"/>
    <property type="molecule type" value="Genomic_DNA"/>
</dbReference>
<evidence type="ECO:0000313" key="1">
    <source>
        <dbReference type="EMBL" id="MBO1109413.1"/>
    </source>
</evidence>
<sequence length="90" mass="10126">MNNKYLLPDEQLFTLEALNRIGGFVWPEKASHAVMSEVEHQSIDQLITVWQKAKANADTSRAILQLAEKEELEAREAVYGALRSAGWGEI</sequence>
<gene>
    <name evidence="1" type="ORF">J2R62_14555</name>
</gene>
<name>A0A8I1W8P0_PLESH</name>